<dbReference type="Pfam" id="PF00076">
    <property type="entry name" value="RRM_1"/>
    <property type="match status" value="1"/>
</dbReference>
<comment type="caution">
    <text evidence="4">The sequence shown here is derived from an EMBL/GenBank/DDBJ whole genome shotgun (WGS) entry which is preliminary data.</text>
</comment>
<evidence type="ECO:0000256" key="2">
    <source>
        <dbReference type="PROSITE-ProRule" id="PRU00176"/>
    </source>
</evidence>
<gene>
    <name evidence="4" type="ORF">LWI29_023895</name>
</gene>
<name>A0AA39T527_ACESA</name>
<dbReference type="Proteomes" id="UP001168877">
    <property type="component" value="Unassembled WGS sequence"/>
</dbReference>
<organism evidence="4 5">
    <name type="scientific">Acer saccharum</name>
    <name type="common">Sugar maple</name>
    <dbReference type="NCBI Taxonomy" id="4024"/>
    <lineage>
        <taxon>Eukaryota</taxon>
        <taxon>Viridiplantae</taxon>
        <taxon>Streptophyta</taxon>
        <taxon>Embryophyta</taxon>
        <taxon>Tracheophyta</taxon>
        <taxon>Spermatophyta</taxon>
        <taxon>Magnoliopsida</taxon>
        <taxon>eudicotyledons</taxon>
        <taxon>Gunneridae</taxon>
        <taxon>Pentapetalae</taxon>
        <taxon>rosids</taxon>
        <taxon>malvids</taxon>
        <taxon>Sapindales</taxon>
        <taxon>Sapindaceae</taxon>
        <taxon>Hippocastanoideae</taxon>
        <taxon>Acereae</taxon>
        <taxon>Acer</taxon>
    </lineage>
</organism>
<evidence type="ECO:0000259" key="3">
    <source>
        <dbReference type="PROSITE" id="PS50102"/>
    </source>
</evidence>
<dbReference type="PANTHER" id="PTHR48027">
    <property type="entry name" value="HETEROGENEOUS NUCLEAR RIBONUCLEOPROTEIN 87F-RELATED"/>
    <property type="match status" value="1"/>
</dbReference>
<feature type="domain" description="RRM" evidence="3">
    <location>
        <begin position="32"/>
        <end position="110"/>
    </location>
</feature>
<dbReference type="InterPro" id="IPR012677">
    <property type="entry name" value="Nucleotide-bd_a/b_plait_sf"/>
</dbReference>
<keyword evidence="1 2" id="KW-0694">RNA-binding</keyword>
<proteinExistence type="predicted"/>
<dbReference type="SMART" id="SM00360">
    <property type="entry name" value="RRM"/>
    <property type="match status" value="1"/>
</dbReference>
<evidence type="ECO:0000313" key="4">
    <source>
        <dbReference type="EMBL" id="KAK0605182.1"/>
    </source>
</evidence>
<dbReference type="InterPro" id="IPR000504">
    <property type="entry name" value="RRM_dom"/>
</dbReference>
<dbReference type="InterPro" id="IPR052462">
    <property type="entry name" value="SLIRP/GR-RBP-like"/>
</dbReference>
<reference evidence="4" key="2">
    <citation type="submission" date="2023-06" db="EMBL/GenBank/DDBJ databases">
        <authorList>
            <person name="Swenson N.G."/>
            <person name="Wegrzyn J.L."/>
            <person name="Mcevoy S.L."/>
        </authorList>
    </citation>
    <scope>NUCLEOTIDE SEQUENCE</scope>
    <source>
        <strain evidence="4">NS2018</strain>
        <tissue evidence="4">Leaf</tissue>
    </source>
</reference>
<dbReference type="PROSITE" id="PS50102">
    <property type="entry name" value="RRM"/>
    <property type="match status" value="1"/>
</dbReference>
<dbReference type="Gene3D" id="3.30.70.330">
    <property type="match status" value="1"/>
</dbReference>
<dbReference type="EMBL" id="JAUESC010000002">
    <property type="protein sequence ID" value="KAK0605182.1"/>
    <property type="molecule type" value="Genomic_DNA"/>
</dbReference>
<dbReference type="GO" id="GO:0003723">
    <property type="term" value="F:RNA binding"/>
    <property type="evidence" value="ECO:0007669"/>
    <property type="project" value="UniProtKB-UniRule"/>
</dbReference>
<evidence type="ECO:0000313" key="5">
    <source>
        <dbReference type="Proteomes" id="UP001168877"/>
    </source>
</evidence>
<accession>A0AA39T527</accession>
<evidence type="ECO:0000256" key="1">
    <source>
        <dbReference type="ARBA" id="ARBA00022884"/>
    </source>
</evidence>
<dbReference type="InterPro" id="IPR035979">
    <property type="entry name" value="RBD_domain_sf"/>
</dbReference>
<sequence length="124" mass="13591">MAALRGSISRFISDSNLKNGAAQLVFFRGITSKLFVKGISFTTTEKSLKDAFTQFGKVVEAKIIMKKDRTRSKGYGYVTFSATDEAQKALIDMNGKLVDGRVISVDFVYNTPKQRGPPKAEADG</sequence>
<dbReference type="AlphaFoldDB" id="A0AA39T527"/>
<keyword evidence="5" id="KW-1185">Reference proteome</keyword>
<reference evidence="4" key="1">
    <citation type="journal article" date="2022" name="Plant J.">
        <title>Strategies of tolerance reflected in two North American maple genomes.</title>
        <authorList>
            <person name="McEvoy S.L."/>
            <person name="Sezen U.U."/>
            <person name="Trouern-Trend A."/>
            <person name="McMahon S.M."/>
            <person name="Schaberg P.G."/>
            <person name="Yang J."/>
            <person name="Wegrzyn J.L."/>
            <person name="Swenson N.G."/>
        </authorList>
    </citation>
    <scope>NUCLEOTIDE SEQUENCE</scope>
    <source>
        <strain evidence="4">NS2018</strain>
    </source>
</reference>
<protein>
    <recommendedName>
        <fullName evidence="3">RRM domain-containing protein</fullName>
    </recommendedName>
</protein>
<dbReference type="SUPFAM" id="SSF54928">
    <property type="entry name" value="RNA-binding domain, RBD"/>
    <property type="match status" value="1"/>
</dbReference>